<feature type="transmembrane region" description="Helical" evidence="3">
    <location>
        <begin position="517"/>
        <end position="538"/>
    </location>
</feature>
<feature type="transmembrane region" description="Helical" evidence="3">
    <location>
        <begin position="352"/>
        <end position="374"/>
    </location>
</feature>
<keyword evidence="3" id="KW-1133">Transmembrane helix</keyword>
<accession>A0ABW5RQK0</accession>
<evidence type="ECO:0000256" key="3">
    <source>
        <dbReference type="SAM" id="Phobius"/>
    </source>
</evidence>
<feature type="transmembrane region" description="Helical" evidence="3">
    <location>
        <begin position="545"/>
        <end position="567"/>
    </location>
</feature>
<dbReference type="InterPro" id="IPR050074">
    <property type="entry name" value="DHO_dehydrogenase"/>
</dbReference>
<sequence length="601" mass="67849">MPDWSYHQLFKPALSLLPPIYSREFIHRGMSTIASLPGGHHIINFLGREESSKLLQKNIAGIQFPNPVGLSGKIDPLLSGTNAFVNLGFGFIEVGPITLRQKTSEEPPIVDKEHETIHFSHGDSIDLNQTIQKLKRIRFKQPVLIRLSGTMKDLQEMINALEDYADCFVLSYSELDRNPKDFLQTEKPIFLAVPVEEAFNVPIEEMKNFLSGIILEEMPREKNKLSHSKLIETVLSFKKQNPTFPIITVGGIIEPSNALTLMEAGADCVMLSSGYVFSGPGLTKRINEALLQEKEPKETEYKGWSWYWLFGFSIFLGGIIALIFSLTTVILPYDETFLGMKKESLLLFNKRILLFMAHDRMTLAGTMISGGIVYMSLARFGIRRGLLWAKQATDFAAIIGFLGILLFIGYGYFDWLHLLFWVVLLPFYLLGFVKTKKLEDTPTSYNRKNHSIWKRSLIGQLAFVMLGFSFVLGGIIISWVGVTSVFVPTDIFYICMSPEMLDSFNQKLLPVIAHDRAGFGSALLSVGLLVLTVSLWGFQQGNKWIWWTLFIGGLPAFIAGISIHIAIGYTTFIHLLPAYIAIGLFMIGLFYSYKFFHMKQE</sequence>
<dbReference type="SUPFAM" id="SSF51395">
    <property type="entry name" value="FMN-linked oxidoreductases"/>
    <property type="match status" value="1"/>
</dbReference>
<keyword evidence="3" id="KW-0812">Transmembrane</keyword>
<protein>
    <submittedName>
        <fullName evidence="4">Dihydroorotate dehydrogenase</fullName>
    </submittedName>
</protein>
<comment type="caution">
    <text evidence="4">The sequence shown here is derived from an EMBL/GenBank/DDBJ whole genome shotgun (WGS) entry which is preliminary data.</text>
</comment>
<dbReference type="PANTHER" id="PTHR48109:SF4">
    <property type="entry name" value="DIHYDROOROTATE DEHYDROGENASE (QUINONE), MITOCHONDRIAL"/>
    <property type="match status" value="1"/>
</dbReference>
<dbReference type="InterPro" id="IPR013785">
    <property type="entry name" value="Aldolase_TIM"/>
</dbReference>
<organism evidence="4 5">
    <name type="scientific">Bacillus seohaeanensis</name>
    <dbReference type="NCBI Taxonomy" id="284580"/>
    <lineage>
        <taxon>Bacteria</taxon>
        <taxon>Bacillati</taxon>
        <taxon>Bacillota</taxon>
        <taxon>Bacilli</taxon>
        <taxon>Bacillales</taxon>
        <taxon>Bacillaceae</taxon>
        <taxon>Bacillus</taxon>
    </lineage>
</organism>
<dbReference type="Gene3D" id="3.20.20.70">
    <property type="entry name" value="Aldolase class I"/>
    <property type="match status" value="2"/>
</dbReference>
<evidence type="ECO:0000313" key="5">
    <source>
        <dbReference type="Proteomes" id="UP001597506"/>
    </source>
</evidence>
<dbReference type="EMBL" id="JBHUMF010000014">
    <property type="protein sequence ID" value="MFD2680274.1"/>
    <property type="molecule type" value="Genomic_DNA"/>
</dbReference>
<comment type="pathway">
    <text evidence="2">Pyrimidine metabolism; UMP biosynthesis via de novo pathway.</text>
</comment>
<dbReference type="Proteomes" id="UP001597506">
    <property type="component" value="Unassembled WGS sequence"/>
</dbReference>
<feature type="transmembrane region" description="Helical" evidence="3">
    <location>
        <begin position="573"/>
        <end position="593"/>
    </location>
</feature>
<proteinExistence type="predicted"/>
<keyword evidence="5" id="KW-1185">Reference proteome</keyword>
<dbReference type="PANTHER" id="PTHR48109">
    <property type="entry name" value="DIHYDROOROTATE DEHYDROGENASE (QUINONE), MITOCHONDRIAL-RELATED"/>
    <property type="match status" value="1"/>
</dbReference>
<evidence type="ECO:0000313" key="4">
    <source>
        <dbReference type="EMBL" id="MFD2680274.1"/>
    </source>
</evidence>
<reference evidence="5" key="1">
    <citation type="journal article" date="2019" name="Int. J. Syst. Evol. Microbiol.">
        <title>The Global Catalogue of Microorganisms (GCM) 10K type strain sequencing project: providing services to taxonomists for standard genome sequencing and annotation.</title>
        <authorList>
            <consortium name="The Broad Institute Genomics Platform"/>
            <consortium name="The Broad Institute Genome Sequencing Center for Infectious Disease"/>
            <person name="Wu L."/>
            <person name="Ma J."/>
        </authorList>
    </citation>
    <scope>NUCLEOTIDE SEQUENCE [LARGE SCALE GENOMIC DNA]</scope>
    <source>
        <strain evidence="5">KCTC 3913</strain>
    </source>
</reference>
<feature type="transmembrane region" description="Helical" evidence="3">
    <location>
        <begin position="456"/>
        <end position="480"/>
    </location>
</feature>
<keyword evidence="3" id="KW-0472">Membrane</keyword>
<evidence type="ECO:0000256" key="1">
    <source>
        <dbReference type="ARBA" id="ARBA00001917"/>
    </source>
</evidence>
<feature type="transmembrane region" description="Helical" evidence="3">
    <location>
        <begin position="306"/>
        <end position="332"/>
    </location>
</feature>
<gene>
    <name evidence="4" type="ORF">ACFSUL_05850</name>
</gene>
<dbReference type="RefSeq" id="WP_377933579.1">
    <property type="nucleotide sequence ID" value="NZ_JBHUMF010000014.1"/>
</dbReference>
<feature type="transmembrane region" description="Helical" evidence="3">
    <location>
        <begin position="418"/>
        <end position="435"/>
    </location>
</feature>
<name>A0ABW5RQK0_9BACI</name>
<feature type="transmembrane region" description="Helical" evidence="3">
    <location>
        <begin position="395"/>
        <end position="412"/>
    </location>
</feature>
<evidence type="ECO:0000256" key="2">
    <source>
        <dbReference type="ARBA" id="ARBA00004725"/>
    </source>
</evidence>
<comment type="cofactor">
    <cofactor evidence="1">
        <name>FMN</name>
        <dbReference type="ChEBI" id="CHEBI:58210"/>
    </cofactor>
</comment>